<protein>
    <recommendedName>
        <fullName evidence="4">Aminotransferase-like plant mobile domain-containing protein</fullName>
    </recommendedName>
</protein>
<dbReference type="PANTHER" id="PTHR34835">
    <property type="entry name" value="OS07G0283600 PROTEIN-RELATED"/>
    <property type="match status" value="1"/>
</dbReference>
<keyword evidence="1" id="KW-1133">Transmembrane helix</keyword>
<accession>A0A803LVH3</accession>
<keyword evidence="1" id="KW-0812">Transmembrane</keyword>
<dbReference type="Gramene" id="AUR62019474-RA">
    <property type="protein sequence ID" value="AUR62019474-RA:cds"/>
    <property type="gene ID" value="AUR62019474"/>
</dbReference>
<dbReference type="Proteomes" id="UP000596660">
    <property type="component" value="Unplaced"/>
</dbReference>
<organism evidence="2 3">
    <name type="scientific">Chenopodium quinoa</name>
    <name type="common">Quinoa</name>
    <dbReference type="NCBI Taxonomy" id="63459"/>
    <lineage>
        <taxon>Eukaryota</taxon>
        <taxon>Viridiplantae</taxon>
        <taxon>Streptophyta</taxon>
        <taxon>Embryophyta</taxon>
        <taxon>Tracheophyta</taxon>
        <taxon>Spermatophyta</taxon>
        <taxon>Magnoliopsida</taxon>
        <taxon>eudicotyledons</taxon>
        <taxon>Gunneridae</taxon>
        <taxon>Pentapetalae</taxon>
        <taxon>Caryophyllales</taxon>
        <taxon>Chenopodiaceae</taxon>
        <taxon>Chenopodioideae</taxon>
        <taxon>Atripliceae</taxon>
        <taxon>Chenopodium</taxon>
    </lineage>
</organism>
<proteinExistence type="predicted"/>
<dbReference type="PANTHER" id="PTHR34835:SF34">
    <property type="entry name" value="OS08G0555500 PROTEIN"/>
    <property type="match status" value="1"/>
</dbReference>
<evidence type="ECO:0008006" key="4">
    <source>
        <dbReference type="Google" id="ProtNLM"/>
    </source>
</evidence>
<name>A0A803LVH3_CHEQI</name>
<feature type="transmembrane region" description="Helical" evidence="1">
    <location>
        <begin position="228"/>
        <end position="246"/>
    </location>
</feature>
<dbReference type="AlphaFoldDB" id="A0A803LVH3"/>
<dbReference type="EnsemblPlants" id="AUR62019474-RA">
    <property type="protein sequence ID" value="AUR62019474-RA:cds"/>
    <property type="gene ID" value="AUR62019474"/>
</dbReference>
<evidence type="ECO:0000313" key="2">
    <source>
        <dbReference type="EnsemblPlants" id="AUR62019474-RA:cds"/>
    </source>
</evidence>
<evidence type="ECO:0000256" key="1">
    <source>
        <dbReference type="SAM" id="Phobius"/>
    </source>
</evidence>
<keyword evidence="3" id="KW-1185">Reference proteome</keyword>
<keyword evidence="1" id="KW-0472">Membrane</keyword>
<sequence>MDKLAKLREVVLGRMIDPQQQQQLISAFSRIVVEFSFDNVLLEMGFGALLNLKINRLDRKFCYWLLTRVDLNSCLMVFGDGKELPLCPLQWNLVLSIPYGRKTVPLVCDGVDESTQGRIRAIGGWFRMVDASGRTHLPVGEVEKVFVSKLDKTKGKLRTEEDVVHFKSAYLVVLGQLLCPTTNGGNLSISLLLAVSVAAKAENYNWCSFAFDWLMSYVSKFKGKFDKYNFVSGCGGCTIFLMMFYIDHLSLTPYYWNETPRINVWTQSDVMGVIEADRKASRIMGS</sequence>
<dbReference type="OMA" id="TPRINVW"/>
<reference evidence="2" key="1">
    <citation type="journal article" date="2017" name="Nature">
        <title>The genome of Chenopodium quinoa.</title>
        <authorList>
            <person name="Jarvis D.E."/>
            <person name="Ho Y.S."/>
            <person name="Lightfoot D.J."/>
            <person name="Schmoeckel S.M."/>
            <person name="Li B."/>
            <person name="Borm T.J.A."/>
            <person name="Ohyanagi H."/>
            <person name="Mineta K."/>
            <person name="Michell C.T."/>
            <person name="Saber N."/>
            <person name="Kharbatia N.M."/>
            <person name="Rupper R.R."/>
            <person name="Sharp A.R."/>
            <person name="Dally N."/>
            <person name="Boughton B.A."/>
            <person name="Woo Y.H."/>
            <person name="Gao G."/>
            <person name="Schijlen E.G.W.M."/>
            <person name="Guo X."/>
            <person name="Momin A.A."/>
            <person name="Negrao S."/>
            <person name="Al-Babili S."/>
            <person name="Gehring C."/>
            <person name="Roessner U."/>
            <person name="Jung C."/>
            <person name="Murphy K."/>
            <person name="Arold S.T."/>
            <person name="Gojobori T."/>
            <person name="van der Linden C.G."/>
            <person name="van Loo E.N."/>
            <person name="Jellen E.N."/>
            <person name="Maughan P.J."/>
            <person name="Tester M."/>
        </authorList>
    </citation>
    <scope>NUCLEOTIDE SEQUENCE [LARGE SCALE GENOMIC DNA]</scope>
    <source>
        <strain evidence="2">cv. PI 614886</strain>
    </source>
</reference>
<evidence type="ECO:0000313" key="3">
    <source>
        <dbReference type="Proteomes" id="UP000596660"/>
    </source>
</evidence>
<reference evidence="2" key="2">
    <citation type="submission" date="2021-03" db="UniProtKB">
        <authorList>
            <consortium name="EnsemblPlants"/>
        </authorList>
    </citation>
    <scope>IDENTIFICATION</scope>
</reference>